<comment type="similarity">
    <text evidence="2 8">Belongs to the 4-toluene sulfonate uptake permease (TSUP) (TC 2.A.102) family.</text>
</comment>
<keyword evidence="7 8" id="KW-0472">Membrane</keyword>
<dbReference type="Proteomes" id="UP000285744">
    <property type="component" value="Unassembled WGS sequence"/>
</dbReference>
<organism evidence="10 11">
    <name type="scientific">Micromonospora globbae</name>
    <dbReference type="NCBI Taxonomy" id="1894969"/>
    <lineage>
        <taxon>Bacteria</taxon>
        <taxon>Bacillati</taxon>
        <taxon>Actinomycetota</taxon>
        <taxon>Actinomycetes</taxon>
        <taxon>Micromonosporales</taxon>
        <taxon>Micromonosporaceae</taxon>
        <taxon>Micromonospora</taxon>
    </lineage>
</organism>
<comment type="caution">
    <text evidence="10">The sequence shown here is derived from an EMBL/GenBank/DDBJ whole genome shotgun (WGS) entry which is preliminary data.</text>
</comment>
<feature type="transmembrane region" description="Helical" evidence="8">
    <location>
        <begin position="274"/>
        <end position="295"/>
    </location>
</feature>
<gene>
    <name evidence="10" type="ORF">D7I43_05190</name>
</gene>
<keyword evidence="5 8" id="KW-0812">Transmembrane</keyword>
<feature type="transmembrane region" description="Helical" evidence="8">
    <location>
        <begin position="128"/>
        <end position="146"/>
    </location>
</feature>
<evidence type="ECO:0000256" key="9">
    <source>
        <dbReference type="SAM" id="MobiDB-lite"/>
    </source>
</evidence>
<evidence type="ECO:0000256" key="3">
    <source>
        <dbReference type="ARBA" id="ARBA00022448"/>
    </source>
</evidence>
<feature type="transmembrane region" description="Helical" evidence="8">
    <location>
        <begin position="245"/>
        <end position="262"/>
    </location>
</feature>
<evidence type="ECO:0000256" key="5">
    <source>
        <dbReference type="ARBA" id="ARBA00022692"/>
    </source>
</evidence>
<reference evidence="10 11" key="1">
    <citation type="journal article" date="2018" name="Int. J. Syst. Evol. Microbiol.">
        <title>Micromonospora globbae sp. nov., an endophytic actinomycete isolated from roots of Globba winitii C. H. Wright.</title>
        <authorList>
            <person name="Kuncharoen N."/>
            <person name="Pittayakhajonwut P."/>
            <person name="Tanasupawat S."/>
        </authorList>
    </citation>
    <scope>NUCLEOTIDE SEQUENCE [LARGE SCALE GENOMIC DNA]</scope>
    <source>
        <strain evidence="10 11">WPS1-2</strain>
    </source>
</reference>
<comment type="subcellular location">
    <subcellularLocation>
        <location evidence="1 8">Cell membrane</location>
        <topology evidence="1 8">Multi-pass membrane protein</topology>
    </subcellularLocation>
</comment>
<feature type="transmembrane region" description="Helical" evidence="8">
    <location>
        <begin position="179"/>
        <end position="196"/>
    </location>
</feature>
<feature type="transmembrane region" description="Helical" evidence="8">
    <location>
        <begin position="216"/>
        <end position="238"/>
    </location>
</feature>
<feature type="transmembrane region" description="Helical" evidence="8">
    <location>
        <begin position="58"/>
        <end position="91"/>
    </location>
</feature>
<accession>A0A420F672</accession>
<evidence type="ECO:0000313" key="10">
    <source>
        <dbReference type="EMBL" id="RKF28415.1"/>
    </source>
</evidence>
<evidence type="ECO:0000256" key="8">
    <source>
        <dbReference type="RuleBase" id="RU363041"/>
    </source>
</evidence>
<feature type="transmembrane region" description="Helical" evidence="8">
    <location>
        <begin position="152"/>
        <end position="172"/>
    </location>
</feature>
<dbReference type="PANTHER" id="PTHR30269">
    <property type="entry name" value="TRANSMEMBRANE PROTEIN YFCA"/>
    <property type="match status" value="1"/>
</dbReference>
<evidence type="ECO:0000256" key="6">
    <source>
        <dbReference type="ARBA" id="ARBA00022989"/>
    </source>
</evidence>
<dbReference type="Pfam" id="PF01925">
    <property type="entry name" value="TauE"/>
    <property type="match status" value="1"/>
</dbReference>
<keyword evidence="4 8" id="KW-1003">Cell membrane</keyword>
<evidence type="ECO:0000256" key="4">
    <source>
        <dbReference type="ARBA" id="ARBA00022475"/>
    </source>
</evidence>
<proteinExistence type="inferred from homology"/>
<evidence type="ECO:0000256" key="1">
    <source>
        <dbReference type="ARBA" id="ARBA00004651"/>
    </source>
</evidence>
<feature type="compositionally biased region" description="Pro residues" evidence="9">
    <location>
        <begin position="1"/>
        <end position="12"/>
    </location>
</feature>
<protein>
    <recommendedName>
        <fullName evidence="8">Probable membrane transporter protein</fullName>
    </recommendedName>
</protein>
<feature type="region of interest" description="Disordered" evidence="9">
    <location>
        <begin position="1"/>
        <end position="51"/>
    </location>
</feature>
<sequence>MLPRSRVPPCPRGPALLRFPGISNPAPGRPGRRGGVAGLSSDTGGCRTRRRRRQARRVTLLLAAFGIVLLGAVAQAVSGFGFALVTVPLLAALIDPRGAVVVSALTGFGLTMVAAVRERAYARWPVAAALAGTALLGLPLGLLVLARAPERALNATIAVVVLGCVALVWSGARIRTGRVGLGAVGVLVGVLTAATGTNGPPLVAAFHSLGYDPRTFRATLAATFAGTGVMGLVGFAATGQVHVDTVRTALVALPAVPLGWWLGNRLFHRVDPAVFRRIVLVGLLGSAGTALAGLAS</sequence>
<keyword evidence="6 8" id="KW-1133">Transmembrane helix</keyword>
<dbReference type="GO" id="GO:0005886">
    <property type="term" value="C:plasma membrane"/>
    <property type="evidence" value="ECO:0007669"/>
    <property type="project" value="UniProtKB-SubCell"/>
</dbReference>
<evidence type="ECO:0000313" key="11">
    <source>
        <dbReference type="Proteomes" id="UP000285744"/>
    </source>
</evidence>
<evidence type="ECO:0000256" key="7">
    <source>
        <dbReference type="ARBA" id="ARBA00023136"/>
    </source>
</evidence>
<feature type="transmembrane region" description="Helical" evidence="8">
    <location>
        <begin position="97"/>
        <end position="116"/>
    </location>
</feature>
<dbReference type="EMBL" id="RAQQ01000003">
    <property type="protein sequence ID" value="RKF28415.1"/>
    <property type="molecule type" value="Genomic_DNA"/>
</dbReference>
<name>A0A420F672_9ACTN</name>
<keyword evidence="3" id="KW-0813">Transport</keyword>
<dbReference type="PANTHER" id="PTHR30269:SF37">
    <property type="entry name" value="MEMBRANE TRANSPORTER PROTEIN"/>
    <property type="match status" value="1"/>
</dbReference>
<dbReference type="AlphaFoldDB" id="A0A420F672"/>
<evidence type="ECO:0000256" key="2">
    <source>
        <dbReference type="ARBA" id="ARBA00009142"/>
    </source>
</evidence>
<dbReference type="InterPro" id="IPR052017">
    <property type="entry name" value="TSUP"/>
</dbReference>
<dbReference type="InterPro" id="IPR002781">
    <property type="entry name" value="TM_pro_TauE-like"/>
</dbReference>